<proteinExistence type="inferred from homology"/>
<accession>A0A316DMU4</accession>
<comment type="catalytic activity">
    <reaction evidence="11">
        <text>a hydroperoxide + [thioredoxin]-dithiol = an alcohol + [thioredoxin]-disulfide + H2O</text>
        <dbReference type="Rhea" id="RHEA:62620"/>
        <dbReference type="Rhea" id="RHEA-COMP:10698"/>
        <dbReference type="Rhea" id="RHEA-COMP:10700"/>
        <dbReference type="ChEBI" id="CHEBI:15377"/>
        <dbReference type="ChEBI" id="CHEBI:29950"/>
        <dbReference type="ChEBI" id="CHEBI:30879"/>
        <dbReference type="ChEBI" id="CHEBI:35924"/>
        <dbReference type="ChEBI" id="CHEBI:50058"/>
        <dbReference type="EC" id="1.11.1.24"/>
    </reaction>
</comment>
<dbReference type="RefSeq" id="WP_109682080.1">
    <property type="nucleotide sequence ID" value="NZ_QGGP01000003.1"/>
</dbReference>
<dbReference type="InterPro" id="IPR013766">
    <property type="entry name" value="Thioredoxin_domain"/>
</dbReference>
<keyword evidence="14" id="KW-1185">Reference proteome</keyword>
<evidence type="ECO:0000256" key="7">
    <source>
        <dbReference type="ARBA" id="ARBA00023284"/>
    </source>
</evidence>
<dbReference type="InterPro" id="IPR000866">
    <property type="entry name" value="AhpC/TSA"/>
</dbReference>
<evidence type="ECO:0000256" key="11">
    <source>
        <dbReference type="ARBA" id="ARBA00049091"/>
    </source>
</evidence>
<comment type="similarity">
    <text evidence="9">Belongs to the peroxiredoxin family. BCP/PrxQ subfamily.</text>
</comment>
<evidence type="ECO:0000256" key="2">
    <source>
        <dbReference type="ARBA" id="ARBA00013017"/>
    </source>
</evidence>
<evidence type="ECO:0000256" key="10">
    <source>
        <dbReference type="ARBA" id="ARBA00042639"/>
    </source>
</evidence>
<gene>
    <name evidence="13" type="ORF">LX78_01554</name>
</gene>
<comment type="function">
    <text evidence="1">Thiol-specific peroxidase that catalyzes the reduction of hydrogen peroxide and organic hydroperoxides to water and alcohols, respectively. Plays a role in cell protection against oxidative stress by detoxifying peroxides and as sensor of hydrogen peroxide-mediated signaling events.</text>
</comment>
<dbReference type="CDD" id="cd02970">
    <property type="entry name" value="PRX_like2"/>
    <property type="match status" value="1"/>
</dbReference>
<evidence type="ECO:0000256" key="9">
    <source>
        <dbReference type="ARBA" id="ARBA00038489"/>
    </source>
</evidence>
<dbReference type="GO" id="GO:0034599">
    <property type="term" value="P:cellular response to oxidative stress"/>
    <property type="evidence" value="ECO:0007669"/>
    <property type="project" value="TreeGrafter"/>
</dbReference>
<dbReference type="EMBL" id="QGGP01000003">
    <property type="protein sequence ID" value="PWK19076.1"/>
    <property type="molecule type" value="Genomic_DNA"/>
</dbReference>
<evidence type="ECO:0000313" key="14">
    <source>
        <dbReference type="Proteomes" id="UP000245430"/>
    </source>
</evidence>
<keyword evidence="5" id="KW-0560">Oxidoreductase</keyword>
<reference evidence="13 14" key="1">
    <citation type="submission" date="2018-05" db="EMBL/GenBank/DDBJ databases">
        <title>Genomic Encyclopedia of Archaeal and Bacterial Type Strains, Phase II (KMG-II): from individual species to whole genera.</title>
        <authorList>
            <person name="Goeker M."/>
        </authorList>
    </citation>
    <scope>NUCLEOTIDE SEQUENCE [LARGE SCALE GENOMIC DNA]</scope>
    <source>
        <strain evidence="13 14">DSM 22637</strain>
    </source>
</reference>
<name>A0A316DMU4_9FLAO</name>
<evidence type="ECO:0000313" key="13">
    <source>
        <dbReference type="EMBL" id="PWK19076.1"/>
    </source>
</evidence>
<dbReference type="InterPro" id="IPR050924">
    <property type="entry name" value="Peroxiredoxin_BCP/PrxQ"/>
</dbReference>
<dbReference type="PANTHER" id="PTHR42801">
    <property type="entry name" value="THIOREDOXIN-DEPENDENT PEROXIDE REDUCTASE"/>
    <property type="match status" value="1"/>
</dbReference>
<dbReference type="PROSITE" id="PS51352">
    <property type="entry name" value="THIOREDOXIN_2"/>
    <property type="match status" value="1"/>
</dbReference>
<dbReference type="SUPFAM" id="SSF52833">
    <property type="entry name" value="Thioredoxin-like"/>
    <property type="match status" value="1"/>
</dbReference>
<dbReference type="AlphaFoldDB" id="A0A316DMU4"/>
<dbReference type="GO" id="GO:0005737">
    <property type="term" value="C:cytoplasm"/>
    <property type="evidence" value="ECO:0007669"/>
    <property type="project" value="TreeGrafter"/>
</dbReference>
<dbReference type="Proteomes" id="UP000245430">
    <property type="component" value="Unassembled WGS sequence"/>
</dbReference>
<organism evidence="13 14">
    <name type="scientific">Xanthomarina spongicola</name>
    <dbReference type="NCBI Taxonomy" id="570520"/>
    <lineage>
        <taxon>Bacteria</taxon>
        <taxon>Pseudomonadati</taxon>
        <taxon>Bacteroidota</taxon>
        <taxon>Flavobacteriia</taxon>
        <taxon>Flavobacteriales</taxon>
        <taxon>Flavobacteriaceae</taxon>
        <taxon>Xanthomarina</taxon>
    </lineage>
</organism>
<dbReference type="EC" id="1.11.1.24" evidence="2"/>
<dbReference type="Gene3D" id="3.40.30.10">
    <property type="entry name" value="Glutaredoxin"/>
    <property type="match status" value="1"/>
</dbReference>
<protein>
    <recommendedName>
        <fullName evidence="2">thioredoxin-dependent peroxiredoxin</fullName>
        <ecNumber evidence="2">1.11.1.24</ecNumber>
    </recommendedName>
    <alternativeName>
        <fullName evidence="8">Thioredoxin peroxidase</fullName>
    </alternativeName>
    <alternativeName>
        <fullName evidence="10">Thioredoxin-dependent peroxiredoxin Bcp</fullName>
    </alternativeName>
</protein>
<feature type="domain" description="Thioredoxin" evidence="12">
    <location>
        <begin position="34"/>
        <end position="201"/>
    </location>
</feature>
<evidence type="ECO:0000256" key="6">
    <source>
        <dbReference type="ARBA" id="ARBA00023157"/>
    </source>
</evidence>
<dbReference type="GO" id="GO:0045454">
    <property type="term" value="P:cell redox homeostasis"/>
    <property type="evidence" value="ECO:0007669"/>
    <property type="project" value="TreeGrafter"/>
</dbReference>
<keyword evidence="3" id="KW-0575">Peroxidase</keyword>
<keyword evidence="6" id="KW-1015">Disulfide bond</keyword>
<evidence type="ECO:0000259" key="12">
    <source>
        <dbReference type="PROSITE" id="PS51352"/>
    </source>
</evidence>
<dbReference type="GO" id="GO:0008379">
    <property type="term" value="F:thioredoxin peroxidase activity"/>
    <property type="evidence" value="ECO:0007669"/>
    <property type="project" value="TreeGrafter"/>
</dbReference>
<evidence type="ECO:0000256" key="1">
    <source>
        <dbReference type="ARBA" id="ARBA00003330"/>
    </source>
</evidence>
<keyword evidence="7" id="KW-0676">Redox-active center</keyword>
<dbReference type="PANTHER" id="PTHR42801:SF7">
    <property type="entry name" value="SLL1159 PROTEIN"/>
    <property type="match status" value="1"/>
</dbReference>
<comment type="caution">
    <text evidence="13">The sequence shown here is derived from an EMBL/GenBank/DDBJ whole genome shotgun (WGS) entry which is preliminary data.</text>
</comment>
<dbReference type="Pfam" id="PF00578">
    <property type="entry name" value="AhpC-TSA"/>
    <property type="match status" value="1"/>
</dbReference>
<dbReference type="InterPro" id="IPR036249">
    <property type="entry name" value="Thioredoxin-like_sf"/>
</dbReference>
<evidence type="ECO:0000256" key="5">
    <source>
        <dbReference type="ARBA" id="ARBA00023002"/>
    </source>
</evidence>
<dbReference type="OrthoDB" id="9809746at2"/>
<evidence type="ECO:0000256" key="3">
    <source>
        <dbReference type="ARBA" id="ARBA00022559"/>
    </source>
</evidence>
<keyword evidence="4" id="KW-0049">Antioxidant</keyword>
<evidence type="ECO:0000256" key="8">
    <source>
        <dbReference type="ARBA" id="ARBA00032824"/>
    </source>
</evidence>
<evidence type="ECO:0000256" key="4">
    <source>
        <dbReference type="ARBA" id="ARBA00022862"/>
    </source>
</evidence>
<sequence length="203" mass="22703">MTRNLLFVFTIITLNFTTNLKAQVPMNAEDISPLLIGEQFPEANLLNIEGENVLLQDILKEKPTVLVFYRGGWCPYCNNQLSSLAETEKEIIDLGYQIIAISPDHLESLKPTVEDDKLNYKIYSDSGATLIQAIGIGFETPEKAKGYIFKKTNKEATDILPVPAVFILDAKGKILFEYINPDYSTRLSSELLLASLKALKSEL</sequence>